<name>A0A5C8NLA7_9ACTN</name>
<protein>
    <recommendedName>
        <fullName evidence="4">AtpZ/AtpI family protein</fullName>
    </recommendedName>
</protein>
<keyword evidence="1" id="KW-1133">Transmembrane helix</keyword>
<dbReference type="RefSeq" id="WP_147685394.1">
    <property type="nucleotide sequence ID" value="NZ_VDUX01000003.1"/>
</dbReference>
<proteinExistence type="predicted"/>
<sequence length="85" mass="8745">MDDDDDDDAYVDPARFADDSTSLGARDLVTLGGFLVASIVLGLVVGAVVDSSAGTSPVFVLVGVAVGIVVAGVGFWLRVRTFLRS</sequence>
<feature type="transmembrane region" description="Helical" evidence="1">
    <location>
        <begin position="55"/>
        <end position="77"/>
    </location>
</feature>
<comment type="caution">
    <text evidence="2">The sequence shown here is derived from an EMBL/GenBank/DDBJ whole genome shotgun (WGS) entry which is preliminary data.</text>
</comment>
<keyword evidence="1" id="KW-0472">Membrane</keyword>
<dbReference type="AlphaFoldDB" id="A0A5C8NLA7"/>
<accession>A0A5C8NLA7</accession>
<dbReference type="Proteomes" id="UP000321571">
    <property type="component" value="Unassembled WGS sequence"/>
</dbReference>
<evidence type="ECO:0000313" key="2">
    <source>
        <dbReference type="EMBL" id="TXL61263.1"/>
    </source>
</evidence>
<reference evidence="2 3" key="1">
    <citation type="submission" date="2019-06" db="EMBL/GenBank/DDBJ databases">
        <title>Aeromicrobium sp. nov., isolated from a maize field.</title>
        <authorList>
            <person name="Lin S.-Y."/>
            <person name="Tsai C.-F."/>
            <person name="Young C.-C."/>
        </authorList>
    </citation>
    <scope>NUCLEOTIDE SEQUENCE [LARGE SCALE GENOMIC DNA]</scope>
    <source>
        <strain evidence="2 3">CC-CFT486</strain>
    </source>
</reference>
<keyword evidence="1" id="KW-0812">Transmembrane</keyword>
<organism evidence="2 3">
    <name type="scientific">Aeromicrobium terrae</name>
    <dbReference type="NCBI Taxonomy" id="2498846"/>
    <lineage>
        <taxon>Bacteria</taxon>
        <taxon>Bacillati</taxon>
        <taxon>Actinomycetota</taxon>
        <taxon>Actinomycetes</taxon>
        <taxon>Propionibacteriales</taxon>
        <taxon>Nocardioidaceae</taxon>
        <taxon>Aeromicrobium</taxon>
    </lineage>
</organism>
<gene>
    <name evidence="2" type="ORF">FHP06_07470</name>
</gene>
<evidence type="ECO:0000313" key="3">
    <source>
        <dbReference type="Proteomes" id="UP000321571"/>
    </source>
</evidence>
<keyword evidence="3" id="KW-1185">Reference proteome</keyword>
<feature type="transmembrane region" description="Helical" evidence="1">
    <location>
        <begin position="28"/>
        <end position="49"/>
    </location>
</feature>
<evidence type="ECO:0008006" key="4">
    <source>
        <dbReference type="Google" id="ProtNLM"/>
    </source>
</evidence>
<evidence type="ECO:0000256" key="1">
    <source>
        <dbReference type="SAM" id="Phobius"/>
    </source>
</evidence>
<dbReference type="EMBL" id="VDUX01000003">
    <property type="protein sequence ID" value="TXL61263.1"/>
    <property type="molecule type" value="Genomic_DNA"/>
</dbReference>